<evidence type="ECO:0000313" key="3">
    <source>
        <dbReference type="EMBL" id="PRO64409.1"/>
    </source>
</evidence>
<gene>
    <name evidence="3" type="ORF">C6I21_15045</name>
</gene>
<dbReference type="GO" id="GO:0000162">
    <property type="term" value="P:L-tryptophan biosynthetic process"/>
    <property type="evidence" value="ECO:0007669"/>
    <property type="project" value="TreeGrafter"/>
</dbReference>
<dbReference type="Pfam" id="PF00425">
    <property type="entry name" value="Chorismate_bind"/>
    <property type="match status" value="1"/>
</dbReference>
<organism evidence="3 4">
    <name type="scientific">Alkalicoccus urumqiensis</name>
    <name type="common">Bacillus urumqiensis</name>
    <dbReference type="NCBI Taxonomy" id="1548213"/>
    <lineage>
        <taxon>Bacteria</taxon>
        <taxon>Bacillati</taxon>
        <taxon>Bacillota</taxon>
        <taxon>Bacilli</taxon>
        <taxon>Bacillales</taxon>
        <taxon>Bacillaceae</taxon>
        <taxon>Alkalicoccus</taxon>
    </lineage>
</organism>
<dbReference type="PANTHER" id="PTHR11236">
    <property type="entry name" value="AMINOBENZOATE/ANTHRANILATE SYNTHASE"/>
    <property type="match status" value="1"/>
</dbReference>
<evidence type="ECO:0000259" key="2">
    <source>
        <dbReference type="Pfam" id="PF04715"/>
    </source>
</evidence>
<dbReference type="InterPro" id="IPR019999">
    <property type="entry name" value="Anth_synth_I-like"/>
</dbReference>
<evidence type="ECO:0000313" key="4">
    <source>
        <dbReference type="Proteomes" id="UP000243650"/>
    </source>
</evidence>
<reference evidence="3 4" key="1">
    <citation type="submission" date="2018-03" db="EMBL/GenBank/DDBJ databases">
        <title>Bacillus urumqiensis sp. nov., a moderately haloalkaliphilic bacterium isolated from a salt lake.</title>
        <authorList>
            <person name="Zhao B."/>
            <person name="Liao Z."/>
        </authorList>
    </citation>
    <scope>NUCLEOTIDE SEQUENCE [LARGE SCALE GENOMIC DNA]</scope>
    <source>
        <strain evidence="3 4">BZ-SZ-XJ18</strain>
    </source>
</reference>
<comment type="caution">
    <text evidence="3">The sequence shown here is derived from an EMBL/GenBank/DDBJ whole genome shotgun (WGS) entry which is preliminary data.</text>
</comment>
<sequence length="489" mass="55325">MGKDTTWTGGCPVADQRFPFAETFSYPQRDWYDTYRRLTENEPQHVLMESGRGGRWIFIGVRPWARLYGKNRRLTIEENGTVYTKDGPLLESLRNWLSAHPAVRDPNLPDFQGGLAGQFSYDLIREIESLPEKAEDDLLTADIDLAAFDELYVLDTQEKRRFHIVLETEASRAGTRLDRMREAWQQAEHAGAPPFPEVRILEDPEMVTRSFSEKMFIRAVEKIQEYIAAGDVFQVNLSVRETRPQTTSAEHIYSCLRRLNPSPYMSYFHTPERTYIGASPELLVKVKGSVVSTRPIAGTRSRGKDEAEDAALAATLLENEKERAEHIMLVDLERNDLGRVCRYGSVEVNELMVIEKYSHVQHIVSNVRGEKAPEHDAVDVLAAAFPGGTITGAPKIRTMEIIEELEPVRRGAYTGAMGWIGLDGDMEVNITIRTMIAEAGELHVQAGAGIVIDSLPEAEFQESLKKAKALWRAKEMSEEEQEEQRRIST</sequence>
<dbReference type="PRINTS" id="PR00095">
    <property type="entry name" value="ANTSNTHASEI"/>
</dbReference>
<dbReference type="SUPFAM" id="SSF56322">
    <property type="entry name" value="ADC synthase"/>
    <property type="match status" value="1"/>
</dbReference>
<dbReference type="Proteomes" id="UP000243650">
    <property type="component" value="Unassembled WGS sequence"/>
</dbReference>
<name>A0A2P6MDQ0_ALKUR</name>
<dbReference type="InterPro" id="IPR015890">
    <property type="entry name" value="Chorismate_C"/>
</dbReference>
<dbReference type="AlphaFoldDB" id="A0A2P6MDQ0"/>
<dbReference type="Pfam" id="PF04715">
    <property type="entry name" value="Anth_synt_I_N"/>
    <property type="match status" value="1"/>
</dbReference>
<accession>A0A2P6MDQ0</accession>
<dbReference type="InterPro" id="IPR006805">
    <property type="entry name" value="Anth_synth_I_N"/>
</dbReference>
<keyword evidence="4" id="KW-1185">Reference proteome</keyword>
<dbReference type="PANTHER" id="PTHR11236:SF41">
    <property type="entry name" value="AMINODEOXYCHORISMATE SYNTHASE COMPONENT 1"/>
    <property type="match status" value="1"/>
</dbReference>
<dbReference type="EMBL" id="PVNS01000017">
    <property type="protein sequence ID" value="PRO64409.1"/>
    <property type="molecule type" value="Genomic_DNA"/>
</dbReference>
<proteinExistence type="predicted"/>
<feature type="domain" description="Anthranilate synthase component I N-terminal" evidence="2">
    <location>
        <begin position="33"/>
        <end position="160"/>
    </location>
</feature>
<feature type="domain" description="Chorismate-utilising enzyme C-terminal" evidence="1">
    <location>
        <begin position="213"/>
        <end position="466"/>
    </location>
</feature>
<protein>
    <submittedName>
        <fullName evidence="3">Aminodeoxychorismate synthase component I</fullName>
    </submittedName>
</protein>
<evidence type="ECO:0000259" key="1">
    <source>
        <dbReference type="Pfam" id="PF00425"/>
    </source>
</evidence>
<dbReference type="OrthoDB" id="9803598at2"/>
<dbReference type="InterPro" id="IPR005801">
    <property type="entry name" value="ADC_synthase"/>
</dbReference>
<dbReference type="Gene3D" id="3.60.120.10">
    <property type="entry name" value="Anthranilate synthase"/>
    <property type="match status" value="1"/>
</dbReference>